<gene>
    <name evidence="2" type="ORF">GOARA_043_00270</name>
</gene>
<feature type="chain" id="PRO_5038352499" evidence="1">
    <location>
        <begin position="28"/>
        <end position="87"/>
    </location>
</feature>
<keyword evidence="1" id="KW-0732">Signal</keyword>
<dbReference type="RefSeq" id="WP_007321627.1">
    <property type="nucleotide sequence ID" value="NZ_BAEE01000043.1"/>
</dbReference>
<protein>
    <submittedName>
        <fullName evidence="2">Uncharacterized protein</fullName>
    </submittedName>
</protein>
<feature type="signal peptide" evidence="1">
    <location>
        <begin position="1"/>
        <end position="27"/>
    </location>
</feature>
<keyword evidence="3" id="KW-1185">Reference proteome</keyword>
<dbReference type="EMBL" id="BAEE01000043">
    <property type="protein sequence ID" value="GAB09552.1"/>
    <property type="molecule type" value="Genomic_DNA"/>
</dbReference>
<dbReference type="Proteomes" id="UP000035088">
    <property type="component" value="Unassembled WGS sequence"/>
</dbReference>
<dbReference type="OrthoDB" id="4775477at2"/>
<reference evidence="2 3" key="1">
    <citation type="submission" date="2011-11" db="EMBL/GenBank/DDBJ databases">
        <title>Whole genome shotgun sequence of Gordonia araii NBRC 100433.</title>
        <authorList>
            <person name="Yoshida Y."/>
            <person name="Hosoyama A."/>
            <person name="Tsuchikane K."/>
            <person name="Katsumata H."/>
            <person name="Yamazaki S."/>
            <person name="Fujita N."/>
        </authorList>
    </citation>
    <scope>NUCLEOTIDE SEQUENCE [LARGE SCALE GENOMIC DNA]</scope>
    <source>
        <strain evidence="2 3">NBRC 100433</strain>
    </source>
</reference>
<sequence>MTTNIGRKTAAVAALAASAAIGMGALGAGVAAAEPRVGAPCTNQDGAPGYYIWENPDKTAYHNNLICNITGDAPRARPRPDPNPFGS</sequence>
<accession>G7H192</accession>
<dbReference type="STRING" id="1073574.GOARA_043_00270"/>
<proteinExistence type="predicted"/>
<organism evidence="2 3">
    <name type="scientific">Gordonia araii NBRC 100433</name>
    <dbReference type="NCBI Taxonomy" id="1073574"/>
    <lineage>
        <taxon>Bacteria</taxon>
        <taxon>Bacillati</taxon>
        <taxon>Actinomycetota</taxon>
        <taxon>Actinomycetes</taxon>
        <taxon>Mycobacteriales</taxon>
        <taxon>Gordoniaceae</taxon>
        <taxon>Gordonia</taxon>
    </lineage>
</organism>
<evidence type="ECO:0000256" key="1">
    <source>
        <dbReference type="SAM" id="SignalP"/>
    </source>
</evidence>
<evidence type="ECO:0000313" key="2">
    <source>
        <dbReference type="EMBL" id="GAB09552.1"/>
    </source>
</evidence>
<name>G7H192_9ACTN</name>
<dbReference type="AlphaFoldDB" id="G7H192"/>
<evidence type="ECO:0000313" key="3">
    <source>
        <dbReference type="Proteomes" id="UP000035088"/>
    </source>
</evidence>
<comment type="caution">
    <text evidence="2">The sequence shown here is derived from an EMBL/GenBank/DDBJ whole genome shotgun (WGS) entry which is preliminary data.</text>
</comment>